<evidence type="ECO:0000313" key="3">
    <source>
        <dbReference type="EMBL" id="MBC5753023.1"/>
    </source>
</evidence>
<evidence type="ECO:0000256" key="1">
    <source>
        <dbReference type="SAM" id="MobiDB-lite"/>
    </source>
</evidence>
<sequence>MAIKIGHASISENGSVNGAAGDQTGREVCTRTWYSKPWSLVLRCKDPAIAERMARACEKGCANNNIGYSQADRNSAHAQAHKVGYDLAKITSRCNTDCSAFMTLCAIAAGVSSLEYTGNAPTTSNMRARFAATGKFDVLTDKKYLTSDAHLKRGDILVKPGSHTVMALQNGSKASVSAAKPAASAPAKQPEIKAAEAEPTEKEEKREDVYMFEVPILGGGMKGNAVLLWQKLLAGCGYDLGEDGRAGNLSGEFNAGTYLATLDYKKHVGITIGEDGTDGRVTPEVWKAMLGI</sequence>
<dbReference type="InterPro" id="IPR036365">
    <property type="entry name" value="PGBD-like_sf"/>
</dbReference>
<reference evidence="3 4" key="1">
    <citation type="submission" date="2020-08" db="EMBL/GenBank/DDBJ databases">
        <title>Genome public.</title>
        <authorList>
            <person name="Liu C."/>
            <person name="Sun Q."/>
        </authorList>
    </citation>
    <scope>NUCLEOTIDE SEQUENCE [LARGE SCALE GENOMIC DNA]</scope>
    <source>
        <strain evidence="3 4">BX0805</strain>
    </source>
</reference>
<dbReference type="Gene3D" id="1.10.101.10">
    <property type="entry name" value="PGBD-like superfamily/PGBD"/>
    <property type="match status" value="1"/>
</dbReference>
<dbReference type="InterPro" id="IPR036366">
    <property type="entry name" value="PGBDSf"/>
</dbReference>
<feature type="compositionally biased region" description="Basic and acidic residues" evidence="1">
    <location>
        <begin position="190"/>
        <end position="205"/>
    </location>
</feature>
<organism evidence="3 4">
    <name type="scientific">Roseburia yibonii</name>
    <dbReference type="NCBI Taxonomy" id="2763063"/>
    <lineage>
        <taxon>Bacteria</taxon>
        <taxon>Bacillati</taxon>
        <taxon>Bacillota</taxon>
        <taxon>Clostridia</taxon>
        <taxon>Lachnospirales</taxon>
        <taxon>Lachnospiraceae</taxon>
        <taxon>Roseburia</taxon>
    </lineage>
</organism>
<feature type="region of interest" description="Disordered" evidence="1">
    <location>
        <begin position="178"/>
        <end position="205"/>
    </location>
</feature>
<dbReference type="InterPro" id="IPR057370">
    <property type="entry name" value="ELLD"/>
</dbReference>
<dbReference type="SUPFAM" id="SSF47090">
    <property type="entry name" value="PGBD-like"/>
    <property type="match status" value="1"/>
</dbReference>
<dbReference type="EMBL" id="JACOQH010000002">
    <property type="protein sequence ID" value="MBC5753023.1"/>
    <property type="molecule type" value="Genomic_DNA"/>
</dbReference>
<feature type="domain" description="Endolysin-like" evidence="2">
    <location>
        <begin position="5"/>
        <end position="174"/>
    </location>
</feature>
<accession>A0ABR7I7U6</accession>
<dbReference type="Proteomes" id="UP000621540">
    <property type="component" value="Unassembled WGS sequence"/>
</dbReference>
<protein>
    <recommendedName>
        <fullName evidence="2">Endolysin-like domain-containing protein</fullName>
    </recommendedName>
</protein>
<dbReference type="RefSeq" id="WP_186981655.1">
    <property type="nucleotide sequence ID" value="NZ_JACOQH010000002.1"/>
</dbReference>
<gene>
    <name evidence="3" type="ORF">H8Z76_03110</name>
</gene>
<dbReference type="Pfam" id="PF25309">
    <property type="entry name" value="ELLD"/>
    <property type="match status" value="1"/>
</dbReference>
<keyword evidence="4" id="KW-1185">Reference proteome</keyword>
<comment type="caution">
    <text evidence="3">The sequence shown here is derived from an EMBL/GenBank/DDBJ whole genome shotgun (WGS) entry which is preliminary data.</text>
</comment>
<evidence type="ECO:0000259" key="2">
    <source>
        <dbReference type="Pfam" id="PF25309"/>
    </source>
</evidence>
<name>A0ABR7I7U6_9FIRM</name>
<evidence type="ECO:0000313" key="4">
    <source>
        <dbReference type="Proteomes" id="UP000621540"/>
    </source>
</evidence>
<proteinExistence type="predicted"/>
<feature type="compositionally biased region" description="Low complexity" evidence="1">
    <location>
        <begin position="178"/>
        <end position="188"/>
    </location>
</feature>